<evidence type="ECO:0000256" key="2">
    <source>
        <dbReference type="ARBA" id="ARBA00006108"/>
    </source>
</evidence>
<proteinExistence type="inferred from homology"/>
<gene>
    <name evidence="9" type="ORF">TCEB3V08_LOCUS1971</name>
</gene>
<dbReference type="GO" id="GO:0005484">
    <property type="term" value="F:SNAP receptor activity"/>
    <property type="evidence" value="ECO:0007669"/>
    <property type="project" value="TreeGrafter"/>
</dbReference>
<reference evidence="9" key="1">
    <citation type="submission" date="2020-11" db="EMBL/GenBank/DDBJ databases">
        <authorList>
            <person name="Tran Van P."/>
        </authorList>
    </citation>
    <scope>NUCLEOTIDE SEQUENCE</scope>
</reference>
<dbReference type="GO" id="GO:0005789">
    <property type="term" value="C:endoplasmic reticulum membrane"/>
    <property type="evidence" value="ECO:0007669"/>
    <property type="project" value="TreeGrafter"/>
</dbReference>
<dbReference type="CDD" id="cd15890">
    <property type="entry name" value="SNARE_Vti1b"/>
    <property type="match status" value="1"/>
</dbReference>
<evidence type="ECO:0000256" key="3">
    <source>
        <dbReference type="ARBA" id="ARBA00022448"/>
    </source>
</evidence>
<dbReference type="GO" id="GO:0006896">
    <property type="term" value="P:Golgi to vacuole transport"/>
    <property type="evidence" value="ECO:0007669"/>
    <property type="project" value="TreeGrafter"/>
</dbReference>
<evidence type="ECO:0000256" key="5">
    <source>
        <dbReference type="ARBA" id="ARBA00022927"/>
    </source>
</evidence>
<evidence type="ECO:0000313" key="9">
    <source>
        <dbReference type="EMBL" id="CAD7394021.1"/>
    </source>
</evidence>
<accession>A0A7R9GQR2</accession>
<name>A0A7R9GQR2_TIMCR</name>
<dbReference type="PANTHER" id="PTHR21230">
    <property type="entry name" value="VESICLE TRANSPORT V-SNARE PROTEIN VTI1-RELATED"/>
    <property type="match status" value="1"/>
</dbReference>
<dbReference type="PANTHER" id="PTHR21230:SF89">
    <property type="entry name" value="VESICLE TRANSPORT THROUGH INTERACTION WITH T-SNARES HOMOLOG 1B"/>
    <property type="match status" value="1"/>
</dbReference>
<dbReference type="GO" id="GO:0015031">
    <property type="term" value="P:protein transport"/>
    <property type="evidence" value="ECO:0007669"/>
    <property type="project" value="UniProtKB-KW"/>
</dbReference>
<dbReference type="GO" id="GO:0000149">
    <property type="term" value="F:SNARE binding"/>
    <property type="evidence" value="ECO:0007669"/>
    <property type="project" value="TreeGrafter"/>
</dbReference>
<comment type="subcellular location">
    <subcellularLocation>
        <location evidence="1">Membrane</location>
        <topology evidence="1">Single-pass type IV membrane protein</topology>
    </subcellularLocation>
</comment>
<keyword evidence="5" id="KW-0653">Protein transport</keyword>
<dbReference type="GO" id="GO:1903076">
    <property type="term" value="P:regulation of protein localization to plasma membrane"/>
    <property type="evidence" value="ECO:0007669"/>
    <property type="project" value="TreeGrafter"/>
</dbReference>
<dbReference type="GO" id="GO:0006891">
    <property type="term" value="P:intra-Golgi vesicle-mediated transport"/>
    <property type="evidence" value="ECO:0007669"/>
    <property type="project" value="TreeGrafter"/>
</dbReference>
<keyword evidence="8" id="KW-0472">Membrane</keyword>
<dbReference type="FunFam" id="1.20.5.110:FF:000002">
    <property type="entry name" value="Vesicle transport through interaction with t-SNAREsB"/>
    <property type="match status" value="1"/>
</dbReference>
<dbReference type="GO" id="GO:0016236">
    <property type="term" value="P:macroautophagy"/>
    <property type="evidence" value="ECO:0007669"/>
    <property type="project" value="TreeGrafter"/>
</dbReference>
<sequence>MPETKSYRCSATEQEIDDPCCSTSIESESTNTKRVPEENMLVKSSVPMPQDMNMNENDIGNLIGDPVKRKKVKDIDIDIVAPRRTGRQIQRCNTSTESVEDYFRAAIYILFLDNLIMLLNGHLLAHKTLLHRCLCLHPKRSIKPSVVDEDSIKQLAWVAQFPLNFGASGPSHSAFLYNSGPMVEEDRYCVAGASTEEPDLLVLNLLVQAKEDSHSGPMVEEDRYCVAEASTEELDLLVLNLLVQAKEDSLQMDELLLLGSGPRTHIGVRDVFRSGVATEERLEQSLQGGMTQTGKGGCGWANSELLEMLKVPVMGTREFSWEDDPRRIVNDGRAILERTGESLARSHTTAIETEEIGTSVISELGDQRETLLRTKQRLAETNEGLSRSRVIMRKMAWNKSVTLGTSASQLYVHRTCRITSSTVWLLRRVLTAESSMTTVNRSLAFSRNLSVSRSTCAVGQPNALRVASSTSNVRSSLTDSARAASVSVAGSIADVGLEILPPSVAAVPREMGIIRRLQTGHPTGAFTGDYKVSVQLKGITLEEIINWNPTLEHLFVCSSGTRIRAIRTIFAIIEPEDGNKSSSVDSTWSGSGAAVYACRGSCQQLLLQFLLLCLSKYLLQHIPVLGSHVPQKAVLTDECTATFFA</sequence>
<evidence type="ECO:0000256" key="1">
    <source>
        <dbReference type="ARBA" id="ARBA00004211"/>
    </source>
</evidence>
<keyword evidence="3" id="KW-0813">Transport</keyword>
<dbReference type="GO" id="GO:0012507">
    <property type="term" value="C:ER to Golgi transport vesicle membrane"/>
    <property type="evidence" value="ECO:0007669"/>
    <property type="project" value="TreeGrafter"/>
</dbReference>
<evidence type="ECO:0000256" key="7">
    <source>
        <dbReference type="ARBA" id="ARBA00023054"/>
    </source>
</evidence>
<dbReference type="GO" id="GO:0048280">
    <property type="term" value="P:vesicle fusion with Golgi apparatus"/>
    <property type="evidence" value="ECO:0007669"/>
    <property type="project" value="TreeGrafter"/>
</dbReference>
<comment type="similarity">
    <text evidence="2">Belongs to the VTI1 family.</text>
</comment>
<keyword evidence="4" id="KW-0812">Transmembrane</keyword>
<keyword evidence="7" id="KW-0175">Coiled coil</keyword>
<dbReference type="EMBL" id="OC316857">
    <property type="protein sequence ID" value="CAD7394021.1"/>
    <property type="molecule type" value="Genomic_DNA"/>
</dbReference>
<keyword evidence="6" id="KW-1133">Transmembrane helix</keyword>
<dbReference type="GO" id="GO:0031201">
    <property type="term" value="C:SNARE complex"/>
    <property type="evidence" value="ECO:0007669"/>
    <property type="project" value="TreeGrafter"/>
</dbReference>
<dbReference type="GO" id="GO:0005794">
    <property type="term" value="C:Golgi apparatus"/>
    <property type="evidence" value="ECO:0007669"/>
    <property type="project" value="TreeGrafter"/>
</dbReference>
<evidence type="ECO:0000256" key="6">
    <source>
        <dbReference type="ARBA" id="ARBA00022989"/>
    </source>
</evidence>
<dbReference type="SUPFAM" id="SSF58038">
    <property type="entry name" value="SNARE fusion complex"/>
    <property type="match status" value="1"/>
</dbReference>
<dbReference type="GO" id="GO:0042147">
    <property type="term" value="P:retrograde transport, endosome to Golgi"/>
    <property type="evidence" value="ECO:0007669"/>
    <property type="project" value="TreeGrafter"/>
</dbReference>
<dbReference type="AlphaFoldDB" id="A0A7R9GQR2"/>
<dbReference type="Gene3D" id="1.20.5.110">
    <property type="match status" value="1"/>
</dbReference>
<evidence type="ECO:0000256" key="8">
    <source>
        <dbReference type="ARBA" id="ARBA00023136"/>
    </source>
</evidence>
<protein>
    <submittedName>
        <fullName evidence="9">Uncharacterized protein</fullName>
    </submittedName>
</protein>
<dbReference type="Pfam" id="PF12352">
    <property type="entry name" value="V-SNARE_C"/>
    <property type="match status" value="1"/>
</dbReference>
<evidence type="ECO:0000256" key="4">
    <source>
        <dbReference type="ARBA" id="ARBA00022692"/>
    </source>
</evidence>
<dbReference type="GO" id="GO:0031902">
    <property type="term" value="C:late endosome membrane"/>
    <property type="evidence" value="ECO:0007669"/>
    <property type="project" value="TreeGrafter"/>
</dbReference>
<dbReference type="GO" id="GO:0005829">
    <property type="term" value="C:cytosol"/>
    <property type="evidence" value="ECO:0007669"/>
    <property type="project" value="GOC"/>
</dbReference>
<organism evidence="9">
    <name type="scientific">Timema cristinae</name>
    <name type="common">Walking stick</name>
    <dbReference type="NCBI Taxonomy" id="61476"/>
    <lineage>
        <taxon>Eukaryota</taxon>
        <taxon>Metazoa</taxon>
        <taxon>Ecdysozoa</taxon>
        <taxon>Arthropoda</taxon>
        <taxon>Hexapoda</taxon>
        <taxon>Insecta</taxon>
        <taxon>Pterygota</taxon>
        <taxon>Neoptera</taxon>
        <taxon>Polyneoptera</taxon>
        <taxon>Phasmatodea</taxon>
        <taxon>Timematodea</taxon>
        <taxon>Timematoidea</taxon>
        <taxon>Timematidae</taxon>
        <taxon>Timema</taxon>
    </lineage>
</organism>